<keyword evidence="1" id="KW-1133">Transmembrane helix</keyword>
<accession>A0ABT7M717</accession>
<feature type="transmembrane region" description="Helical" evidence="1">
    <location>
        <begin position="85"/>
        <end position="110"/>
    </location>
</feature>
<proteinExistence type="predicted"/>
<dbReference type="Proteomes" id="UP001231924">
    <property type="component" value="Unassembled WGS sequence"/>
</dbReference>
<keyword evidence="3" id="KW-1185">Reference proteome</keyword>
<evidence type="ECO:0000313" key="3">
    <source>
        <dbReference type="Proteomes" id="UP001231924"/>
    </source>
</evidence>
<reference evidence="2 3" key="1">
    <citation type="submission" date="2023-06" db="EMBL/GenBank/DDBJ databases">
        <title>Actinomycetospora Odt1-22.</title>
        <authorList>
            <person name="Supong K."/>
        </authorList>
    </citation>
    <scope>NUCLEOTIDE SEQUENCE [LARGE SCALE GENOMIC DNA]</scope>
    <source>
        <strain evidence="2 3">Odt1-22</strain>
    </source>
</reference>
<name>A0ABT7M717_9PSEU</name>
<comment type="caution">
    <text evidence="2">The sequence shown here is derived from an EMBL/GenBank/DDBJ whole genome shotgun (WGS) entry which is preliminary data.</text>
</comment>
<dbReference type="EMBL" id="JASVWF010000002">
    <property type="protein sequence ID" value="MDL5156465.1"/>
    <property type="molecule type" value="Genomic_DNA"/>
</dbReference>
<keyword evidence="1" id="KW-0812">Transmembrane</keyword>
<dbReference type="RefSeq" id="WP_286052750.1">
    <property type="nucleotide sequence ID" value="NZ_JASVWF010000002.1"/>
</dbReference>
<organism evidence="2 3">
    <name type="scientific">Actinomycetospora termitidis</name>
    <dbReference type="NCBI Taxonomy" id="3053470"/>
    <lineage>
        <taxon>Bacteria</taxon>
        <taxon>Bacillati</taxon>
        <taxon>Actinomycetota</taxon>
        <taxon>Actinomycetes</taxon>
        <taxon>Pseudonocardiales</taxon>
        <taxon>Pseudonocardiaceae</taxon>
        <taxon>Actinomycetospora</taxon>
    </lineage>
</organism>
<feature type="transmembrane region" description="Helical" evidence="1">
    <location>
        <begin position="122"/>
        <end position="145"/>
    </location>
</feature>
<keyword evidence="1" id="KW-0472">Membrane</keyword>
<dbReference type="InterPro" id="IPR021354">
    <property type="entry name" value="DUF2975"/>
</dbReference>
<evidence type="ECO:0000256" key="1">
    <source>
        <dbReference type="SAM" id="Phobius"/>
    </source>
</evidence>
<protein>
    <submittedName>
        <fullName evidence="2">DUF2975 domain-containing protein</fullName>
    </submittedName>
</protein>
<feature type="transmembrane region" description="Helical" evidence="1">
    <location>
        <begin position="53"/>
        <end position="73"/>
    </location>
</feature>
<evidence type="ECO:0000313" key="2">
    <source>
        <dbReference type="EMBL" id="MDL5156465.1"/>
    </source>
</evidence>
<sequence length="159" mass="17086">MSLDRRAVHVLRGLLVALFVLLVVLQTFSLPGQFAHLARTDPGAVPWRWPLTALSVFWVLCLQVVVVCTWRLLGLVRDGRIFRRAALPWVDAMIGAVGAAWLVLLLAGGVAVGRADDPGNALALLVVLVIGAVVGLLLVVMRGLLRDATALRADLETVI</sequence>
<gene>
    <name evidence="2" type="ORF">QRT03_10880</name>
</gene>
<dbReference type="Pfam" id="PF11188">
    <property type="entry name" value="DUF2975"/>
    <property type="match status" value="1"/>
</dbReference>